<evidence type="ECO:0000256" key="3">
    <source>
        <dbReference type="ARBA" id="ARBA00023136"/>
    </source>
</evidence>
<evidence type="ECO:0008006" key="10">
    <source>
        <dbReference type="Google" id="ProtNLM"/>
    </source>
</evidence>
<feature type="region of interest" description="Disordered" evidence="6">
    <location>
        <begin position="256"/>
        <end position="285"/>
    </location>
</feature>
<sequence>MRIHSLLAVPLATALLLTTACGSYFDSPEDTTAGAKSPVALSADAACEGRTDCTPVGNADVDGDGRLDAVGQVVAGDDRVVVVHLAGGATGSLEVDGDLLPAQSTLVDEPLEAYRLGIGSAAQIVVPVSSGSTSMHFAVLAWRDGELSRLQPPGSLLRPSDGGFSLWSFRAGEGERSRVLCTADGIAVGEAKTPYGGETAGPSTRTAYKYQRSMSGTGHGTDYTMTSQPENVSPESITSPPGTEFFACTSMLEKDAKSPQRSTASPAPTATTAACESQDSGNDAPKVDAAVAKTPAPENLSWLDQREGNYDPCLDLSYVVVNSGMTVSSAGAVLLFHKGDFVGPSTPCFGPLGQVNGDGTRVTVPYRWLVDDESFADMKGRATVTYRWENGRVVPDGSLPPERAASLKC</sequence>
<proteinExistence type="predicted"/>
<feature type="signal peptide" evidence="7">
    <location>
        <begin position="1"/>
        <end position="25"/>
    </location>
</feature>
<evidence type="ECO:0000256" key="5">
    <source>
        <dbReference type="ARBA" id="ARBA00023288"/>
    </source>
</evidence>
<feature type="region of interest" description="Disordered" evidence="6">
    <location>
        <begin position="213"/>
        <end position="244"/>
    </location>
</feature>
<keyword evidence="3" id="KW-0472">Membrane</keyword>
<protein>
    <recommendedName>
        <fullName evidence="10">LppP/LprE family lipoprotein</fullName>
    </recommendedName>
</protein>
<feature type="compositionally biased region" description="Polar residues" evidence="6">
    <location>
        <begin position="223"/>
        <end position="241"/>
    </location>
</feature>
<keyword evidence="4" id="KW-0564">Palmitate</keyword>
<organism evidence="8 9">
    <name type="scientific">Gordonia iterans</name>
    <dbReference type="NCBI Taxonomy" id="1004901"/>
    <lineage>
        <taxon>Bacteria</taxon>
        <taxon>Bacillati</taxon>
        <taxon>Actinomycetota</taxon>
        <taxon>Actinomycetes</taxon>
        <taxon>Mycobacteriales</taxon>
        <taxon>Gordoniaceae</taxon>
        <taxon>Gordonia</taxon>
    </lineage>
</organism>
<feature type="chain" id="PRO_5015570985" description="LppP/LprE family lipoprotein" evidence="7">
    <location>
        <begin position="26"/>
        <end position="409"/>
    </location>
</feature>
<keyword evidence="9" id="KW-1185">Reference proteome</keyword>
<evidence type="ECO:0000256" key="1">
    <source>
        <dbReference type="ARBA" id="ARBA00022475"/>
    </source>
</evidence>
<dbReference type="RefSeq" id="WP_105940702.1">
    <property type="nucleotide sequence ID" value="NZ_CP027433.1"/>
</dbReference>
<accession>A0A2S0KBC3</accession>
<evidence type="ECO:0000256" key="6">
    <source>
        <dbReference type="SAM" id="MobiDB-lite"/>
    </source>
</evidence>
<gene>
    <name evidence="8" type="ORF">C6V83_00290</name>
</gene>
<keyword evidence="2 7" id="KW-0732">Signal</keyword>
<dbReference type="Proteomes" id="UP000239814">
    <property type="component" value="Chromosome"/>
</dbReference>
<dbReference type="KEGG" id="git:C6V83_00290"/>
<evidence type="ECO:0000256" key="7">
    <source>
        <dbReference type="SAM" id="SignalP"/>
    </source>
</evidence>
<keyword evidence="5" id="KW-0449">Lipoprotein</keyword>
<evidence type="ECO:0000313" key="9">
    <source>
        <dbReference type="Proteomes" id="UP000239814"/>
    </source>
</evidence>
<name>A0A2S0KBC3_9ACTN</name>
<dbReference type="Pfam" id="PF14041">
    <property type="entry name" value="Lipoprotein_21"/>
    <property type="match status" value="1"/>
</dbReference>
<evidence type="ECO:0000256" key="2">
    <source>
        <dbReference type="ARBA" id="ARBA00022729"/>
    </source>
</evidence>
<feature type="compositionally biased region" description="Low complexity" evidence="6">
    <location>
        <begin position="262"/>
        <end position="274"/>
    </location>
</feature>
<evidence type="ECO:0000256" key="4">
    <source>
        <dbReference type="ARBA" id="ARBA00023139"/>
    </source>
</evidence>
<dbReference type="OrthoDB" id="4427395at2"/>
<dbReference type="EMBL" id="CP027433">
    <property type="protein sequence ID" value="AVL98953.1"/>
    <property type="molecule type" value="Genomic_DNA"/>
</dbReference>
<dbReference type="InterPro" id="IPR025971">
    <property type="entry name" value="LppP/LprE"/>
</dbReference>
<dbReference type="AlphaFoldDB" id="A0A2S0KBC3"/>
<evidence type="ECO:0000313" key="8">
    <source>
        <dbReference type="EMBL" id="AVL98953.1"/>
    </source>
</evidence>
<dbReference type="PROSITE" id="PS51257">
    <property type="entry name" value="PROKAR_LIPOPROTEIN"/>
    <property type="match status" value="1"/>
</dbReference>
<keyword evidence="1" id="KW-1003">Cell membrane</keyword>
<reference evidence="8 9" key="1">
    <citation type="submission" date="2018-03" db="EMBL/GenBank/DDBJ databases">
        <title>Characteristics and genome of n-alkane degrading marine bacteria Gordonia iterans isolated from crude oil contaminated in Tae-an, South Korea.</title>
        <authorList>
            <person name="Lee S.-S."/>
            <person name="Kim H."/>
        </authorList>
    </citation>
    <scope>NUCLEOTIDE SEQUENCE [LARGE SCALE GENOMIC DNA]</scope>
    <source>
        <strain evidence="8 9">Co17</strain>
    </source>
</reference>